<dbReference type="GO" id="GO:0007168">
    <property type="term" value="P:receptor guanylyl cyclase signaling pathway"/>
    <property type="evidence" value="ECO:0007669"/>
    <property type="project" value="TreeGrafter"/>
</dbReference>
<gene>
    <name evidence="7" type="ORF">WA026_006741</name>
</gene>
<feature type="domain" description="Protein kinase" evidence="6">
    <location>
        <begin position="1"/>
        <end position="128"/>
    </location>
</feature>
<keyword evidence="3" id="KW-0547">Nucleotide-binding</keyword>
<dbReference type="EMBL" id="JARQZJ010000062">
    <property type="protein sequence ID" value="KAK9879680.1"/>
    <property type="molecule type" value="Genomic_DNA"/>
</dbReference>
<evidence type="ECO:0000256" key="3">
    <source>
        <dbReference type="ARBA" id="ARBA00022741"/>
    </source>
</evidence>
<sequence>MKYLHSTPIRVHGYLTSRNCVIDSRWVLKITDYGLPLFYDAQGISPPAKTAREETSWSLENTNSEKLAFKDDVDADIIVHGAKLFTFNLLNGDEEEKTGRTTSNFSHIERSTEIPHHSLLLHGQKRHK</sequence>
<dbReference type="PANTHER" id="PTHR11920:SF462">
    <property type="entry name" value="GUANYLATE CYCLASE"/>
    <property type="match status" value="1"/>
</dbReference>
<reference evidence="7 8" key="1">
    <citation type="submission" date="2023-03" db="EMBL/GenBank/DDBJ databases">
        <title>Genome insight into feeding habits of ladybird beetles.</title>
        <authorList>
            <person name="Li H.-S."/>
            <person name="Huang Y.-H."/>
            <person name="Pang H."/>
        </authorList>
    </citation>
    <scope>NUCLEOTIDE SEQUENCE [LARGE SCALE GENOMIC DNA]</scope>
    <source>
        <strain evidence="7">SYSU_2023b</strain>
        <tissue evidence="7">Whole body</tissue>
    </source>
</reference>
<dbReference type="GO" id="GO:0005524">
    <property type="term" value="F:ATP binding"/>
    <property type="evidence" value="ECO:0007669"/>
    <property type="project" value="InterPro"/>
</dbReference>
<dbReference type="Gene3D" id="1.10.510.10">
    <property type="entry name" value="Transferase(Phosphotransferase) domain 1"/>
    <property type="match status" value="1"/>
</dbReference>
<dbReference type="Pfam" id="PF07714">
    <property type="entry name" value="PK_Tyr_Ser-Thr"/>
    <property type="match status" value="1"/>
</dbReference>
<dbReference type="EC" id="4.6.1.2" evidence="2"/>
<dbReference type="InterPro" id="IPR050401">
    <property type="entry name" value="Cyclic_nucleotide_synthase"/>
</dbReference>
<evidence type="ECO:0000313" key="7">
    <source>
        <dbReference type="EMBL" id="KAK9879680.1"/>
    </source>
</evidence>
<dbReference type="InterPro" id="IPR000719">
    <property type="entry name" value="Prot_kinase_dom"/>
</dbReference>
<dbReference type="InterPro" id="IPR011009">
    <property type="entry name" value="Kinase-like_dom_sf"/>
</dbReference>
<evidence type="ECO:0000256" key="2">
    <source>
        <dbReference type="ARBA" id="ARBA00012202"/>
    </source>
</evidence>
<comment type="caution">
    <text evidence="7">The sequence shown here is derived from an EMBL/GenBank/DDBJ whole genome shotgun (WGS) entry which is preliminary data.</text>
</comment>
<accession>A0AAW1UHS8</accession>
<keyword evidence="8" id="KW-1185">Reference proteome</keyword>
<name>A0AAW1UHS8_9CUCU</name>
<dbReference type="AlphaFoldDB" id="A0AAW1UHS8"/>
<dbReference type="GO" id="GO:0001653">
    <property type="term" value="F:peptide receptor activity"/>
    <property type="evidence" value="ECO:0007669"/>
    <property type="project" value="TreeGrafter"/>
</dbReference>
<evidence type="ECO:0000256" key="1">
    <source>
        <dbReference type="ARBA" id="ARBA00001436"/>
    </source>
</evidence>
<evidence type="ECO:0000259" key="6">
    <source>
        <dbReference type="PROSITE" id="PS50011"/>
    </source>
</evidence>
<keyword evidence="4" id="KW-0456">Lyase</keyword>
<evidence type="ECO:0000313" key="8">
    <source>
        <dbReference type="Proteomes" id="UP001431783"/>
    </source>
</evidence>
<dbReference type="PROSITE" id="PS50011">
    <property type="entry name" value="PROTEIN_KINASE_DOM"/>
    <property type="match status" value="1"/>
</dbReference>
<dbReference type="GO" id="GO:0004672">
    <property type="term" value="F:protein kinase activity"/>
    <property type="evidence" value="ECO:0007669"/>
    <property type="project" value="InterPro"/>
</dbReference>
<dbReference type="SUPFAM" id="SSF56112">
    <property type="entry name" value="Protein kinase-like (PK-like)"/>
    <property type="match status" value="1"/>
</dbReference>
<protein>
    <recommendedName>
        <fullName evidence="2">guanylate cyclase</fullName>
        <ecNumber evidence="2">4.6.1.2</ecNumber>
    </recommendedName>
</protein>
<proteinExistence type="predicted"/>
<evidence type="ECO:0000256" key="5">
    <source>
        <dbReference type="ARBA" id="ARBA00023293"/>
    </source>
</evidence>
<organism evidence="7 8">
    <name type="scientific">Henosepilachna vigintioctopunctata</name>
    <dbReference type="NCBI Taxonomy" id="420089"/>
    <lineage>
        <taxon>Eukaryota</taxon>
        <taxon>Metazoa</taxon>
        <taxon>Ecdysozoa</taxon>
        <taxon>Arthropoda</taxon>
        <taxon>Hexapoda</taxon>
        <taxon>Insecta</taxon>
        <taxon>Pterygota</taxon>
        <taxon>Neoptera</taxon>
        <taxon>Endopterygota</taxon>
        <taxon>Coleoptera</taxon>
        <taxon>Polyphaga</taxon>
        <taxon>Cucujiformia</taxon>
        <taxon>Coccinelloidea</taxon>
        <taxon>Coccinellidae</taxon>
        <taxon>Epilachninae</taxon>
        <taxon>Epilachnini</taxon>
        <taxon>Henosepilachna</taxon>
    </lineage>
</organism>
<keyword evidence="5" id="KW-0141">cGMP biosynthesis</keyword>
<dbReference type="GO" id="GO:0005886">
    <property type="term" value="C:plasma membrane"/>
    <property type="evidence" value="ECO:0007669"/>
    <property type="project" value="TreeGrafter"/>
</dbReference>
<dbReference type="GO" id="GO:0004016">
    <property type="term" value="F:adenylate cyclase activity"/>
    <property type="evidence" value="ECO:0007669"/>
    <property type="project" value="TreeGrafter"/>
</dbReference>
<dbReference type="PANTHER" id="PTHR11920">
    <property type="entry name" value="GUANYLYL CYCLASE"/>
    <property type="match status" value="1"/>
</dbReference>
<dbReference type="Proteomes" id="UP001431783">
    <property type="component" value="Unassembled WGS sequence"/>
</dbReference>
<comment type="catalytic activity">
    <reaction evidence="1">
        <text>GTP = 3',5'-cyclic GMP + diphosphate</text>
        <dbReference type="Rhea" id="RHEA:13665"/>
        <dbReference type="ChEBI" id="CHEBI:33019"/>
        <dbReference type="ChEBI" id="CHEBI:37565"/>
        <dbReference type="ChEBI" id="CHEBI:57746"/>
        <dbReference type="EC" id="4.6.1.2"/>
    </reaction>
</comment>
<evidence type="ECO:0000256" key="4">
    <source>
        <dbReference type="ARBA" id="ARBA00023239"/>
    </source>
</evidence>
<dbReference type="GO" id="GO:0004383">
    <property type="term" value="F:guanylate cyclase activity"/>
    <property type="evidence" value="ECO:0007669"/>
    <property type="project" value="UniProtKB-EC"/>
</dbReference>
<dbReference type="InterPro" id="IPR001245">
    <property type="entry name" value="Ser-Thr/Tyr_kinase_cat_dom"/>
</dbReference>